<dbReference type="InterPro" id="IPR049734">
    <property type="entry name" value="NudC-like_C"/>
</dbReference>
<evidence type="ECO:0000313" key="11">
    <source>
        <dbReference type="EMBL" id="PLW82102.1"/>
    </source>
</evidence>
<sequence length="272" mass="30551">MSFQAGNIPPVSAEGALHIVFQREQLVSDMQSPDPLLPRSQLQQAGWDVLREQFLGYWQGTPCYAVDIDSGIELDPLRFHRGNLYQMLGRMDDSLFALAGRALQLLAWERDHQFCGRCGAPMAVDITERAMRCAPCRTVNYPRINPCVITLVHRGEELLLARNVNFPGRLYSTLAGFIEAGESAEQTLHREVLEEVGVTIGQLRYFGSQSWPFPSQLMLGYFAEYEAGEIVCEPGEIAHADWFHYRDLPQIPPATSIAGQLIRHYIGNLTGE</sequence>
<dbReference type="GO" id="GO:0035529">
    <property type="term" value="F:NADH pyrophosphatase activity"/>
    <property type="evidence" value="ECO:0007669"/>
    <property type="project" value="TreeGrafter"/>
</dbReference>
<comment type="similarity">
    <text evidence="3">Belongs to the Nudix hydrolase family. NudC subfamily.</text>
</comment>
<dbReference type="GO" id="GO:0005829">
    <property type="term" value="C:cytosol"/>
    <property type="evidence" value="ECO:0007669"/>
    <property type="project" value="TreeGrafter"/>
</dbReference>
<organism evidence="11 12">
    <name type="scientific">Kineobactrum sediminis</name>
    <dbReference type="NCBI Taxonomy" id="1905677"/>
    <lineage>
        <taxon>Bacteria</taxon>
        <taxon>Pseudomonadati</taxon>
        <taxon>Pseudomonadota</taxon>
        <taxon>Gammaproteobacteria</taxon>
        <taxon>Cellvibrionales</taxon>
        <taxon>Halieaceae</taxon>
        <taxon>Kineobactrum</taxon>
    </lineage>
</organism>
<keyword evidence="12" id="KW-1185">Reference proteome</keyword>
<keyword evidence="7" id="KW-0460">Magnesium</keyword>
<accession>A0A2N5Y132</accession>
<dbReference type="AlphaFoldDB" id="A0A2N5Y132"/>
<evidence type="ECO:0000256" key="1">
    <source>
        <dbReference type="ARBA" id="ARBA00001946"/>
    </source>
</evidence>
<dbReference type="InterPro" id="IPR050241">
    <property type="entry name" value="NAD-cap_RNA_hydrolase_NudC"/>
</dbReference>
<keyword evidence="8" id="KW-0520">NAD</keyword>
<dbReference type="InterPro" id="IPR015376">
    <property type="entry name" value="Znr_NADH_PPase"/>
</dbReference>
<dbReference type="EC" id="3.6.1.22" evidence="4"/>
<gene>
    <name evidence="11" type="ORF">CWI75_09900</name>
</gene>
<reference evidence="12" key="1">
    <citation type="submission" date="2017-11" db="EMBL/GenBank/DDBJ databases">
        <title>The draft genome sequence of Chromatocurvus sp. F02.</title>
        <authorList>
            <person name="Du Z.-J."/>
            <person name="Chang Y.-Q."/>
        </authorList>
    </citation>
    <scope>NUCLEOTIDE SEQUENCE [LARGE SCALE GENOMIC DNA]</scope>
    <source>
        <strain evidence="12">F02</strain>
    </source>
</reference>
<evidence type="ECO:0000256" key="5">
    <source>
        <dbReference type="ARBA" id="ARBA00022723"/>
    </source>
</evidence>
<protein>
    <recommendedName>
        <fullName evidence="4">NAD(+) diphosphatase</fullName>
        <ecNumber evidence="4">3.6.1.22</ecNumber>
    </recommendedName>
</protein>
<evidence type="ECO:0000256" key="9">
    <source>
        <dbReference type="ARBA" id="ARBA00023679"/>
    </source>
</evidence>
<evidence type="ECO:0000256" key="4">
    <source>
        <dbReference type="ARBA" id="ARBA00012381"/>
    </source>
</evidence>
<dbReference type="NCBIfam" id="NF001299">
    <property type="entry name" value="PRK00241.1"/>
    <property type="match status" value="1"/>
</dbReference>
<dbReference type="EMBL" id="PKLZ01000008">
    <property type="protein sequence ID" value="PLW82102.1"/>
    <property type="molecule type" value="Genomic_DNA"/>
</dbReference>
<dbReference type="GO" id="GO:0046872">
    <property type="term" value="F:metal ion binding"/>
    <property type="evidence" value="ECO:0007669"/>
    <property type="project" value="UniProtKB-KW"/>
</dbReference>
<evidence type="ECO:0000256" key="3">
    <source>
        <dbReference type="ARBA" id="ARBA00009595"/>
    </source>
</evidence>
<dbReference type="Pfam" id="PF09297">
    <property type="entry name" value="Zn_ribbon_NUD"/>
    <property type="match status" value="1"/>
</dbReference>
<keyword evidence="5" id="KW-0479">Metal-binding</keyword>
<dbReference type="PROSITE" id="PS00893">
    <property type="entry name" value="NUDIX_BOX"/>
    <property type="match status" value="1"/>
</dbReference>
<dbReference type="InterPro" id="IPR015375">
    <property type="entry name" value="NADH_PPase-like_N"/>
</dbReference>
<dbReference type="RefSeq" id="WP_101521353.1">
    <property type="nucleotide sequence ID" value="NZ_PKLZ01000008.1"/>
</dbReference>
<dbReference type="Gene3D" id="3.90.79.20">
    <property type="match status" value="1"/>
</dbReference>
<evidence type="ECO:0000256" key="8">
    <source>
        <dbReference type="ARBA" id="ARBA00023027"/>
    </source>
</evidence>
<proteinExistence type="inferred from homology"/>
<dbReference type="InterPro" id="IPR000086">
    <property type="entry name" value="NUDIX_hydrolase_dom"/>
</dbReference>
<comment type="caution">
    <text evidence="11">The sequence shown here is derived from an EMBL/GenBank/DDBJ whole genome shotgun (WGS) entry which is preliminary data.</text>
</comment>
<dbReference type="GO" id="GO:0006742">
    <property type="term" value="P:NADP+ catabolic process"/>
    <property type="evidence" value="ECO:0007669"/>
    <property type="project" value="TreeGrafter"/>
</dbReference>
<dbReference type="Proteomes" id="UP000234845">
    <property type="component" value="Unassembled WGS sequence"/>
</dbReference>
<dbReference type="PANTHER" id="PTHR42904:SF6">
    <property type="entry name" value="NAD-CAPPED RNA HYDROLASE NUDT12"/>
    <property type="match status" value="1"/>
</dbReference>
<dbReference type="PROSITE" id="PS51462">
    <property type="entry name" value="NUDIX"/>
    <property type="match status" value="1"/>
</dbReference>
<dbReference type="Gene3D" id="3.90.79.10">
    <property type="entry name" value="Nucleoside Triphosphate Pyrophosphohydrolase"/>
    <property type="match status" value="1"/>
</dbReference>
<dbReference type="Pfam" id="PF09296">
    <property type="entry name" value="NUDIX-like"/>
    <property type="match status" value="1"/>
</dbReference>
<dbReference type="Pfam" id="PF00293">
    <property type="entry name" value="NUDIX"/>
    <property type="match status" value="1"/>
</dbReference>
<evidence type="ECO:0000256" key="7">
    <source>
        <dbReference type="ARBA" id="ARBA00022842"/>
    </source>
</evidence>
<dbReference type="InterPro" id="IPR015797">
    <property type="entry name" value="NUDIX_hydrolase-like_dom_sf"/>
</dbReference>
<dbReference type="OrthoDB" id="9791656at2"/>
<evidence type="ECO:0000256" key="2">
    <source>
        <dbReference type="ARBA" id="ARBA00001947"/>
    </source>
</evidence>
<feature type="domain" description="Nudix hydrolase" evidence="10">
    <location>
        <begin position="142"/>
        <end position="265"/>
    </location>
</feature>
<dbReference type="CDD" id="cd03429">
    <property type="entry name" value="NUDIX_NADH_pyrophosphatase_Nudt13"/>
    <property type="match status" value="1"/>
</dbReference>
<evidence type="ECO:0000256" key="6">
    <source>
        <dbReference type="ARBA" id="ARBA00022801"/>
    </source>
</evidence>
<keyword evidence="6" id="KW-0378">Hydrolase</keyword>
<dbReference type="PANTHER" id="PTHR42904">
    <property type="entry name" value="NUDIX HYDROLASE, NUDC SUBFAMILY"/>
    <property type="match status" value="1"/>
</dbReference>
<dbReference type="SUPFAM" id="SSF55811">
    <property type="entry name" value="Nudix"/>
    <property type="match status" value="2"/>
</dbReference>
<comment type="catalytic activity">
    <reaction evidence="9">
        <text>a 5'-end NAD(+)-phospho-ribonucleoside in mRNA + H2O = a 5'-end phospho-adenosine-phospho-ribonucleoside in mRNA + beta-nicotinamide D-ribonucleotide + 2 H(+)</text>
        <dbReference type="Rhea" id="RHEA:60876"/>
        <dbReference type="Rhea" id="RHEA-COMP:15698"/>
        <dbReference type="Rhea" id="RHEA-COMP:15719"/>
        <dbReference type="ChEBI" id="CHEBI:14649"/>
        <dbReference type="ChEBI" id="CHEBI:15377"/>
        <dbReference type="ChEBI" id="CHEBI:15378"/>
        <dbReference type="ChEBI" id="CHEBI:144029"/>
        <dbReference type="ChEBI" id="CHEBI:144051"/>
    </reaction>
    <physiologicalReaction direction="left-to-right" evidence="9">
        <dbReference type="Rhea" id="RHEA:60877"/>
    </physiologicalReaction>
</comment>
<comment type="cofactor">
    <cofactor evidence="2">
        <name>Zn(2+)</name>
        <dbReference type="ChEBI" id="CHEBI:29105"/>
    </cofactor>
</comment>
<dbReference type="GO" id="GO:0019677">
    <property type="term" value="P:NAD+ catabolic process"/>
    <property type="evidence" value="ECO:0007669"/>
    <property type="project" value="TreeGrafter"/>
</dbReference>
<evidence type="ECO:0000313" key="12">
    <source>
        <dbReference type="Proteomes" id="UP000234845"/>
    </source>
</evidence>
<dbReference type="InterPro" id="IPR020084">
    <property type="entry name" value="NUDIX_hydrolase_CS"/>
</dbReference>
<name>A0A2N5Y132_9GAMM</name>
<comment type="cofactor">
    <cofactor evidence="1">
        <name>Mg(2+)</name>
        <dbReference type="ChEBI" id="CHEBI:18420"/>
    </cofactor>
</comment>
<evidence type="ECO:0000259" key="10">
    <source>
        <dbReference type="PROSITE" id="PS51462"/>
    </source>
</evidence>